<dbReference type="Proteomes" id="UP000000226">
    <property type="component" value="Chromosome 5"/>
</dbReference>
<proteinExistence type="predicted"/>
<dbReference type="Gramene" id="ESW22441">
    <property type="protein sequence ID" value="ESW22441"/>
    <property type="gene ID" value="PHAVU_005G154200g"/>
</dbReference>
<organism evidence="1 2">
    <name type="scientific">Phaseolus vulgaris</name>
    <name type="common">Kidney bean</name>
    <name type="synonym">French bean</name>
    <dbReference type="NCBI Taxonomy" id="3885"/>
    <lineage>
        <taxon>Eukaryota</taxon>
        <taxon>Viridiplantae</taxon>
        <taxon>Streptophyta</taxon>
        <taxon>Embryophyta</taxon>
        <taxon>Tracheophyta</taxon>
        <taxon>Spermatophyta</taxon>
        <taxon>Magnoliopsida</taxon>
        <taxon>eudicotyledons</taxon>
        <taxon>Gunneridae</taxon>
        <taxon>Pentapetalae</taxon>
        <taxon>rosids</taxon>
        <taxon>fabids</taxon>
        <taxon>Fabales</taxon>
        <taxon>Fabaceae</taxon>
        <taxon>Papilionoideae</taxon>
        <taxon>50 kb inversion clade</taxon>
        <taxon>NPAAA clade</taxon>
        <taxon>indigoferoid/millettioid clade</taxon>
        <taxon>Phaseoleae</taxon>
        <taxon>Phaseolus</taxon>
    </lineage>
</organism>
<dbReference type="EMBL" id="CM002292">
    <property type="protein sequence ID" value="ESW22441.1"/>
    <property type="molecule type" value="Genomic_DNA"/>
</dbReference>
<dbReference type="AlphaFoldDB" id="V7C0L3"/>
<dbReference type="OrthoDB" id="993217at2759"/>
<dbReference type="AntiFam" id="ANF00039">
    <property type="entry name" value="Antisense to SRP RNA"/>
</dbReference>
<accession>V7C0L3</accession>
<sequence>MGRRCRQPVIPPLPRVEGCRCSVKPASRITLRFRIKEIQAFAQIPLTKYWLEVGRQHRATPSPTERSHD</sequence>
<gene>
    <name evidence="1" type="ORF">PHAVU_005G154200g</name>
</gene>
<evidence type="ECO:0000313" key="1">
    <source>
        <dbReference type="EMBL" id="ESW22441.1"/>
    </source>
</evidence>
<reference evidence="2" key="1">
    <citation type="journal article" date="2014" name="Nat. Genet.">
        <title>A reference genome for common bean and genome-wide analysis of dual domestications.</title>
        <authorList>
            <person name="Schmutz J."/>
            <person name="McClean P.E."/>
            <person name="Mamidi S."/>
            <person name="Wu G.A."/>
            <person name="Cannon S.B."/>
            <person name="Grimwood J."/>
            <person name="Jenkins J."/>
            <person name="Shu S."/>
            <person name="Song Q."/>
            <person name="Chavarro C."/>
            <person name="Torres-Torres M."/>
            <person name="Geffroy V."/>
            <person name="Moghaddam S.M."/>
            <person name="Gao D."/>
            <person name="Abernathy B."/>
            <person name="Barry K."/>
            <person name="Blair M."/>
            <person name="Brick M.A."/>
            <person name="Chovatia M."/>
            <person name="Gepts P."/>
            <person name="Goodstein D.M."/>
            <person name="Gonzales M."/>
            <person name="Hellsten U."/>
            <person name="Hyten D.L."/>
            <person name="Jia G."/>
            <person name="Kelly J.D."/>
            <person name="Kudrna D."/>
            <person name="Lee R."/>
            <person name="Richard M.M."/>
            <person name="Miklas P.N."/>
            <person name="Osorno J.M."/>
            <person name="Rodrigues J."/>
            <person name="Thareau V."/>
            <person name="Urrea C.A."/>
            <person name="Wang M."/>
            <person name="Yu Y."/>
            <person name="Zhang M."/>
            <person name="Wing R.A."/>
            <person name="Cregan P.B."/>
            <person name="Rokhsar D.S."/>
            <person name="Jackson S.A."/>
        </authorList>
    </citation>
    <scope>NUCLEOTIDE SEQUENCE [LARGE SCALE GENOMIC DNA]</scope>
    <source>
        <strain evidence="2">cv. G19833</strain>
    </source>
</reference>
<protein>
    <submittedName>
        <fullName evidence="1">Uncharacterized protein</fullName>
    </submittedName>
</protein>
<evidence type="ECO:0000313" key="2">
    <source>
        <dbReference type="Proteomes" id="UP000000226"/>
    </source>
</evidence>
<name>V7C0L3_PHAVU</name>
<keyword evidence="2" id="KW-1185">Reference proteome</keyword>